<accession>A0ABM3G683</accession>
<feature type="compositionally biased region" description="Polar residues" evidence="13">
    <location>
        <begin position="92"/>
        <end position="102"/>
    </location>
</feature>
<dbReference type="InterPro" id="IPR042087">
    <property type="entry name" value="DNA_pol_B_thumb"/>
</dbReference>
<feature type="region of interest" description="Disordered" evidence="13">
    <location>
        <begin position="70"/>
        <end position="131"/>
    </location>
</feature>
<protein>
    <recommendedName>
        <fullName evidence="12">DNA polymerase</fullName>
        <ecNumber evidence="12">2.7.7.7</ecNumber>
    </recommendedName>
</protein>
<feature type="compositionally biased region" description="Polar residues" evidence="13">
    <location>
        <begin position="1"/>
        <end position="10"/>
    </location>
</feature>
<dbReference type="GeneID" id="107224511"/>
<dbReference type="CDD" id="cd05776">
    <property type="entry name" value="DNA_polB_alpha_exo"/>
    <property type="match status" value="1"/>
</dbReference>
<dbReference type="Gene3D" id="2.40.50.730">
    <property type="match status" value="1"/>
</dbReference>
<keyword evidence="10 12" id="KW-0238">DNA-binding</keyword>
<gene>
    <name evidence="19" type="primary">LOC107224511</name>
</gene>
<dbReference type="Pfam" id="PF03104">
    <property type="entry name" value="DNA_pol_B_exo1"/>
    <property type="match status" value="1"/>
</dbReference>
<dbReference type="InterPro" id="IPR045846">
    <property type="entry name" value="POLBc_alpha"/>
</dbReference>
<dbReference type="Gene3D" id="3.30.420.10">
    <property type="entry name" value="Ribonuclease H-like superfamily/Ribonuclease H"/>
    <property type="match status" value="1"/>
</dbReference>
<dbReference type="CDD" id="cd05532">
    <property type="entry name" value="POLBc_alpha"/>
    <property type="match status" value="1"/>
</dbReference>
<keyword evidence="9 12" id="KW-0239">DNA-directed DNA polymerase</keyword>
<feature type="domain" description="Zinc finger DNA-directed DNA polymerase family B alpha" evidence="16">
    <location>
        <begin position="1276"/>
        <end position="1455"/>
    </location>
</feature>
<dbReference type="InterPro" id="IPR038256">
    <property type="entry name" value="Pol_alpha_znc_sf"/>
</dbReference>
<evidence type="ECO:0000259" key="16">
    <source>
        <dbReference type="Pfam" id="PF08996"/>
    </source>
</evidence>
<evidence type="ECO:0000256" key="13">
    <source>
        <dbReference type="SAM" id="MobiDB-lite"/>
    </source>
</evidence>
<dbReference type="InterPro" id="IPR043502">
    <property type="entry name" value="DNA/RNA_pol_sf"/>
</dbReference>
<keyword evidence="18" id="KW-1185">Reference proteome</keyword>
<dbReference type="InterPro" id="IPR006134">
    <property type="entry name" value="DNA-dir_DNA_pol_B_multi_dom"/>
</dbReference>
<evidence type="ECO:0000259" key="17">
    <source>
        <dbReference type="Pfam" id="PF12254"/>
    </source>
</evidence>
<keyword evidence="4 12" id="KW-0548">Nucleotidyltransferase</keyword>
<dbReference type="PROSITE" id="PS00116">
    <property type="entry name" value="DNA_POLYMERASE_B"/>
    <property type="match status" value="1"/>
</dbReference>
<evidence type="ECO:0000256" key="5">
    <source>
        <dbReference type="ARBA" id="ARBA00022705"/>
    </source>
</evidence>
<dbReference type="Proteomes" id="UP000829291">
    <property type="component" value="Chromosome 5"/>
</dbReference>
<dbReference type="InterPro" id="IPR006133">
    <property type="entry name" value="DNA-dir_DNA_pol_B_exonuc"/>
</dbReference>
<evidence type="ECO:0000256" key="8">
    <source>
        <dbReference type="ARBA" id="ARBA00022833"/>
    </source>
</evidence>
<dbReference type="InterPro" id="IPR024647">
    <property type="entry name" value="DNA_pol_a_cat_su_N"/>
</dbReference>
<dbReference type="Pfam" id="PF12254">
    <property type="entry name" value="DNA_pol_alpha_N"/>
    <property type="match status" value="1"/>
</dbReference>
<comment type="similarity">
    <text evidence="2 12">Belongs to the DNA polymerase type-B family.</text>
</comment>
<evidence type="ECO:0000256" key="2">
    <source>
        <dbReference type="ARBA" id="ARBA00005755"/>
    </source>
</evidence>
<evidence type="ECO:0000256" key="9">
    <source>
        <dbReference type="ARBA" id="ARBA00022932"/>
    </source>
</evidence>
<dbReference type="SUPFAM" id="SSF53098">
    <property type="entry name" value="Ribonuclease H-like"/>
    <property type="match status" value="1"/>
</dbReference>
<dbReference type="Gene3D" id="1.10.3200.20">
    <property type="entry name" value="DNA Polymerase alpha, zinc finger"/>
    <property type="match status" value="1"/>
</dbReference>
<dbReference type="PANTHER" id="PTHR45861:SF1">
    <property type="entry name" value="DNA POLYMERASE ALPHA CATALYTIC SUBUNIT"/>
    <property type="match status" value="1"/>
</dbReference>
<evidence type="ECO:0000256" key="11">
    <source>
        <dbReference type="ARBA" id="ARBA00023242"/>
    </source>
</evidence>
<evidence type="ECO:0000256" key="6">
    <source>
        <dbReference type="ARBA" id="ARBA00022723"/>
    </source>
</evidence>
<keyword evidence="8" id="KW-0862">Zinc</keyword>
<keyword evidence="7" id="KW-0863">Zinc-finger</keyword>
<dbReference type="RefSeq" id="XP_046595770.1">
    <property type="nucleotide sequence ID" value="XM_046739814.1"/>
</dbReference>
<dbReference type="Pfam" id="PF08996">
    <property type="entry name" value="zf-DNA_Pol"/>
    <property type="match status" value="1"/>
</dbReference>
<proteinExistence type="inferred from homology"/>
<dbReference type="Gene3D" id="3.30.70.2820">
    <property type="match status" value="1"/>
</dbReference>
<dbReference type="SMART" id="SM00486">
    <property type="entry name" value="POLBc"/>
    <property type="match status" value="1"/>
</dbReference>
<dbReference type="PRINTS" id="PR00106">
    <property type="entry name" value="DNAPOLB"/>
</dbReference>
<dbReference type="InterPro" id="IPR017964">
    <property type="entry name" value="DNA-dir_DNA_pol_B_CS"/>
</dbReference>
<dbReference type="SUPFAM" id="SSF90234">
    <property type="entry name" value="Zinc finger domain of DNA polymerase-alpha"/>
    <property type="match status" value="1"/>
</dbReference>
<dbReference type="Pfam" id="PF00136">
    <property type="entry name" value="DNA_pol_B"/>
    <property type="match status" value="1"/>
</dbReference>
<dbReference type="Gene3D" id="3.90.1600.10">
    <property type="entry name" value="Palm domain of DNA polymerase"/>
    <property type="match status" value="1"/>
</dbReference>
<evidence type="ECO:0000259" key="14">
    <source>
        <dbReference type="Pfam" id="PF00136"/>
    </source>
</evidence>
<keyword evidence="3 12" id="KW-0808">Transferase</keyword>
<evidence type="ECO:0000256" key="1">
    <source>
        <dbReference type="ARBA" id="ARBA00004123"/>
    </source>
</evidence>
<keyword evidence="5 12" id="KW-0235">DNA replication</keyword>
<sequence>MDEPASLQTGRSRRQKIDKKGRYSALEKLKQLKGSKNKYHVDELANVYEEVDESEYSKKVQERQIDDWIVDDDGNGYVEDGREIFDDDLDSESIQQASQTKESGPRKKKSNSNKGKGNIRNMLVGMPSKKETQVKLDDDDILNDLMAELKSGKQDVQPKKTREPNKFLVRPHTKLRTNEKITLPPKLQKPLLNVESASQQIDDNSEDEQLFDIATRSEKSMKKETDLKTTSQFCPSSVSISQAIDDDSDIETQNYSCRSSEAPFRTLEKAKPSHTNHIVDSMEEDINHYTDDLSSFDFEDSNQALTDTSKTTKALQPELKGKTVKPSVTNEDMLSDLWDDDFGEQITEMEISVDNSNLPLHVNETGEKIFRFYWWDAFEDPYKQPGVVYLFGKVYIETAKAYVSCCIAVKNIDRRIYLLPREHVKPTDTAEESETKAISMMDVYKEFNEYANKNGIKSFRSCTVTKSYAFEKKGVPKTSEYLEVKYPAKDPAIASNYSGPTIEQVFGTSVNALELLLIERKIKGPCWLDVKCPLPTNSPVSWCKVEVNCLKAENISVSISKYSTPPPPLIVATLNVRISFNTKSQQNEIAMIGVLLHNKYHIDQPSPKPPFVQHFCLITRPEDAGWVMYSKESLIRRTQTELIHCDKERNLLEELLNRLQKADPDLLVGCDCGFQFDVLMHRMFNLRIPNWSRVGRLKRTLPPMYKGKVLIGQVLSGRLLCDIQTSAKELNLKVRSYDLQSLCTNVLKGKEKDCREIKPEDTAKYYANIEKLVELVRLTMLDASRIIMIMFELNVMPLALQITCIAGNILSRTLTAGRAERNEYLLLHAFNDRGYITPDKRNTKADKNNIEKDESNSRKKKAAYAGGLVLEPKKGFYDTLILLMDFNSLYPSIIQEYNICFTTVPGAAYSDSTELCIPETCLEPGVIPTEIRKLVESRVQVKNLMKASNISPELRMQYNIRQLALKLTANSMYGCLGATHCRFYAKGLAALVTAKGREILINTKDLVERLNYQVIYGDTDSIMINTNVLDYEQVFAIGKQIKQEVNKLYKKVELDIDGVFKYLLLLQKKKYAAVTMTKLPNGQIETTQEHKGLDIVRRDWCQLACEVGRNVLDQLLCEQPFDARLENIFEILRVVSKSLKEGNVPLSSLVITKQLSKNPSDYPDRKQAHVSVALRLNEKGGRMWKAGDTVPYIICGDGTDKSATERAYHVDELKNSETLKIDVNYYLLSQLFPVIMRICDPIDGIDDVLLSEHLGLEGIYKPKQHFEHEEALPLLDDDKFKYCDHLKFTCQNEMCRTEITMDGAFTNTPTGLTPVLSKCSNTDCSMAPWQYLPTIQNRLQLAIRAAIDQYYEGWMECEDPACFNKTRRVPQQIFGIHPVCDLCQKCVMYRIYTETQLYNQISYYHHILDINKPTYKHLGSQLSTDVRNAYNILREFVEKQLRSSAYSIVNLTQLFSYLDSNWTKQKGMAGPRFYIEVSQLRR</sequence>
<evidence type="ECO:0000256" key="4">
    <source>
        <dbReference type="ARBA" id="ARBA00022695"/>
    </source>
</evidence>
<dbReference type="InterPro" id="IPR012337">
    <property type="entry name" value="RNaseH-like_sf"/>
</dbReference>
<reference evidence="19" key="1">
    <citation type="submission" date="2025-08" db="UniProtKB">
        <authorList>
            <consortium name="RefSeq"/>
        </authorList>
    </citation>
    <scope>IDENTIFICATION</scope>
    <source>
        <tissue evidence="19">Thorax and Abdomen</tissue>
    </source>
</reference>
<evidence type="ECO:0000259" key="15">
    <source>
        <dbReference type="Pfam" id="PF03104"/>
    </source>
</evidence>
<dbReference type="Gene3D" id="1.10.287.690">
    <property type="entry name" value="Helix hairpin bin"/>
    <property type="match status" value="1"/>
</dbReference>
<dbReference type="InterPro" id="IPR036397">
    <property type="entry name" value="RNaseH_sf"/>
</dbReference>
<feature type="domain" description="DNA-directed DNA polymerase family B multifunctional" evidence="14">
    <location>
        <begin position="810"/>
        <end position="1242"/>
    </location>
</feature>
<dbReference type="Gene3D" id="1.10.132.60">
    <property type="entry name" value="DNA polymerase family B, C-terminal domain"/>
    <property type="match status" value="1"/>
</dbReference>
<keyword evidence="11" id="KW-0539">Nucleus</keyword>
<evidence type="ECO:0000313" key="18">
    <source>
        <dbReference type="Proteomes" id="UP000829291"/>
    </source>
</evidence>
<dbReference type="PANTHER" id="PTHR45861">
    <property type="entry name" value="DNA POLYMERASE ALPHA CATALYTIC SUBUNIT"/>
    <property type="match status" value="1"/>
</dbReference>
<dbReference type="InterPro" id="IPR006172">
    <property type="entry name" value="DNA-dir_DNA_pol_B"/>
</dbReference>
<feature type="domain" description="DNA polymerase alpha catalytic subunit N-terminal" evidence="17">
    <location>
        <begin position="26"/>
        <end position="86"/>
    </location>
</feature>
<evidence type="ECO:0000313" key="19">
    <source>
        <dbReference type="RefSeq" id="XP_046595770.1"/>
    </source>
</evidence>
<dbReference type="InterPro" id="IPR023211">
    <property type="entry name" value="DNA_pol_palm_dom_sf"/>
</dbReference>
<evidence type="ECO:0000256" key="12">
    <source>
        <dbReference type="RuleBase" id="RU000442"/>
    </source>
</evidence>
<dbReference type="InterPro" id="IPR015088">
    <property type="entry name" value="Znf_DNA-dir_DNA_pol_B_alpha"/>
</dbReference>
<evidence type="ECO:0000256" key="3">
    <source>
        <dbReference type="ARBA" id="ARBA00022679"/>
    </source>
</evidence>
<feature type="domain" description="DNA-directed DNA polymerase family B exonuclease" evidence="15">
    <location>
        <begin position="504"/>
        <end position="741"/>
    </location>
</feature>
<name>A0ABM3G683_NEOLC</name>
<feature type="region of interest" description="Disordered" evidence="13">
    <location>
        <begin position="1"/>
        <end position="22"/>
    </location>
</feature>
<dbReference type="NCBIfam" id="TIGR00592">
    <property type="entry name" value="pol2"/>
    <property type="match status" value="1"/>
</dbReference>
<organism evidence="18 19">
    <name type="scientific">Neodiprion lecontei</name>
    <name type="common">Redheaded pine sawfly</name>
    <dbReference type="NCBI Taxonomy" id="441921"/>
    <lineage>
        <taxon>Eukaryota</taxon>
        <taxon>Metazoa</taxon>
        <taxon>Ecdysozoa</taxon>
        <taxon>Arthropoda</taxon>
        <taxon>Hexapoda</taxon>
        <taxon>Insecta</taxon>
        <taxon>Pterygota</taxon>
        <taxon>Neoptera</taxon>
        <taxon>Endopterygota</taxon>
        <taxon>Hymenoptera</taxon>
        <taxon>Tenthredinoidea</taxon>
        <taxon>Diprionidae</taxon>
        <taxon>Diprioninae</taxon>
        <taxon>Neodiprion</taxon>
    </lineage>
</organism>
<evidence type="ECO:0000256" key="7">
    <source>
        <dbReference type="ARBA" id="ARBA00022771"/>
    </source>
</evidence>
<keyword evidence="6" id="KW-0479">Metal-binding</keyword>
<dbReference type="EC" id="2.7.7.7" evidence="12"/>
<comment type="catalytic activity">
    <reaction evidence="12">
        <text>DNA(n) + a 2'-deoxyribonucleoside 5'-triphosphate = DNA(n+1) + diphosphate</text>
        <dbReference type="Rhea" id="RHEA:22508"/>
        <dbReference type="Rhea" id="RHEA-COMP:17339"/>
        <dbReference type="Rhea" id="RHEA-COMP:17340"/>
        <dbReference type="ChEBI" id="CHEBI:33019"/>
        <dbReference type="ChEBI" id="CHEBI:61560"/>
        <dbReference type="ChEBI" id="CHEBI:173112"/>
        <dbReference type="EC" id="2.7.7.7"/>
    </reaction>
</comment>
<comment type="subcellular location">
    <subcellularLocation>
        <location evidence="1">Nucleus</location>
    </subcellularLocation>
</comment>
<dbReference type="SUPFAM" id="SSF56672">
    <property type="entry name" value="DNA/RNA polymerases"/>
    <property type="match status" value="1"/>
</dbReference>
<evidence type="ECO:0000256" key="10">
    <source>
        <dbReference type="ARBA" id="ARBA00023125"/>
    </source>
</evidence>